<organism evidence="1 2">
    <name type="scientific">Caenorhabditis nigoni</name>
    <dbReference type="NCBI Taxonomy" id="1611254"/>
    <lineage>
        <taxon>Eukaryota</taxon>
        <taxon>Metazoa</taxon>
        <taxon>Ecdysozoa</taxon>
        <taxon>Nematoda</taxon>
        <taxon>Chromadorea</taxon>
        <taxon>Rhabditida</taxon>
        <taxon>Rhabditina</taxon>
        <taxon>Rhabditomorpha</taxon>
        <taxon>Rhabditoidea</taxon>
        <taxon>Rhabditidae</taxon>
        <taxon>Peloderinae</taxon>
        <taxon>Caenorhabditis</taxon>
    </lineage>
</organism>
<dbReference type="AlphaFoldDB" id="A0A2G5UW76"/>
<protein>
    <submittedName>
        <fullName evidence="1">Uncharacterized protein</fullName>
    </submittedName>
</protein>
<keyword evidence="2" id="KW-1185">Reference proteome</keyword>
<dbReference type="EMBL" id="PDUG01000002">
    <property type="protein sequence ID" value="PIC43815.1"/>
    <property type="molecule type" value="Genomic_DNA"/>
</dbReference>
<evidence type="ECO:0000313" key="1">
    <source>
        <dbReference type="EMBL" id="PIC43815.1"/>
    </source>
</evidence>
<name>A0A2G5UW76_9PELO</name>
<accession>A0A2G5UW76</accession>
<sequence length="87" mass="10450">MGFFRVKFCIFRREFALSFPYISIRLVVSIRNLLPNPIVRREIKFPEFHVFTTSRHQFPEKLTQIIVKLTEKLKKSIIDFSEKFQTG</sequence>
<proteinExistence type="predicted"/>
<evidence type="ECO:0000313" key="2">
    <source>
        <dbReference type="Proteomes" id="UP000230233"/>
    </source>
</evidence>
<dbReference type="Proteomes" id="UP000230233">
    <property type="component" value="Chromosome II"/>
</dbReference>
<gene>
    <name evidence="1" type="primary">Cnig_chr_II.g4411</name>
    <name evidence="1" type="ORF">B9Z55_004411</name>
</gene>
<comment type="caution">
    <text evidence="1">The sequence shown here is derived from an EMBL/GenBank/DDBJ whole genome shotgun (WGS) entry which is preliminary data.</text>
</comment>
<reference evidence="2" key="1">
    <citation type="submission" date="2017-10" db="EMBL/GenBank/DDBJ databases">
        <title>Rapid genome shrinkage in a self-fertile nematode reveals novel sperm competition proteins.</title>
        <authorList>
            <person name="Yin D."/>
            <person name="Schwarz E.M."/>
            <person name="Thomas C.G."/>
            <person name="Felde R.L."/>
            <person name="Korf I.F."/>
            <person name="Cutter A.D."/>
            <person name="Schartner C.M."/>
            <person name="Ralston E.J."/>
            <person name="Meyer B.J."/>
            <person name="Haag E.S."/>
        </authorList>
    </citation>
    <scope>NUCLEOTIDE SEQUENCE [LARGE SCALE GENOMIC DNA]</scope>
    <source>
        <strain evidence="2">JU1422</strain>
    </source>
</reference>